<reference evidence="10" key="1">
    <citation type="submission" date="2022-01" db="EMBL/GenBank/DDBJ databases">
        <authorList>
            <person name="Jo J.-H."/>
            <person name="Im W.-T."/>
        </authorList>
    </citation>
    <scope>NUCLEOTIDE SEQUENCE</scope>
    <source>
        <strain evidence="10">XY25</strain>
    </source>
</reference>
<comment type="caution">
    <text evidence="10">The sequence shown here is derived from an EMBL/GenBank/DDBJ whole genome shotgun (WGS) entry which is preliminary data.</text>
</comment>
<dbReference type="Gene3D" id="2.40.160.50">
    <property type="entry name" value="membrane protein fhac: a member of the omp85/tpsb transporter family"/>
    <property type="match status" value="1"/>
</dbReference>
<evidence type="ECO:0000259" key="8">
    <source>
        <dbReference type="Pfam" id="PF01103"/>
    </source>
</evidence>
<dbReference type="Pfam" id="PF07244">
    <property type="entry name" value="POTRA"/>
    <property type="match status" value="1"/>
</dbReference>
<dbReference type="Proteomes" id="UP001165384">
    <property type="component" value="Unassembled WGS sequence"/>
</dbReference>
<gene>
    <name evidence="10" type="ORF">LZ012_04700</name>
</gene>
<evidence type="ECO:0000313" key="10">
    <source>
        <dbReference type="EMBL" id="MCG2576289.1"/>
    </source>
</evidence>
<dbReference type="Gene3D" id="3.10.20.310">
    <property type="entry name" value="membrane protein fhac"/>
    <property type="match status" value="2"/>
</dbReference>
<keyword evidence="2" id="KW-1134">Transmembrane beta strand</keyword>
<evidence type="ECO:0000256" key="2">
    <source>
        <dbReference type="ARBA" id="ARBA00022452"/>
    </source>
</evidence>
<sequence length="562" mass="61562">MSVRRPSLALAALLLAAATPLAAGELVLQAPRDIRDLLTPYLPDEAGSPQRLQGTLSEILATEGYFAPTFEFTDTDGELHLALDAGPRTVVASVDLSISGPVDAKTREQLEKDWRLPVGQPFRQDDWNTAKQQVLARLLAGEHADAQLEDSEAAIDVEKHSAELHAHYATGPRYRFGALRVEGLERYEPALIERYNRSVQPGQPYSEERLNALQGTLQATPYFASVRTTIDRDAAEIDADGTATVPVVVRVRERSPQRVSFGAGASSNTGARVEVNYHHNDLLGHAWELDSGLRLEQKKQTAYADVFLPPDARFRRNSVGAMAEATDIAGLKTERYAFGAQTVQQRGSVEQRLSINWQHELREPDGAESVTSRALVPNAMWTWRHVDSLLDPRRGIVLQGQIGGGARAALSDQNFVRLHSRVQYYVPLGRRDTLTLRGEVGYTLADSRQHIPQDYLFRAGGAGSVRGYAYQSLGIKEGAATVGGRYLVIASAEATHWLNEDWGVAAFVDAGDALDLLKDARPALGYGLGARWRSPAGPIGVDLAYGERTRGFQLHFSLAIPF</sequence>
<evidence type="ECO:0000313" key="11">
    <source>
        <dbReference type="Proteomes" id="UP001165384"/>
    </source>
</evidence>
<evidence type="ECO:0000259" key="9">
    <source>
        <dbReference type="Pfam" id="PF07244"/>
    </source>
</evidence>
<organism evidence="10 11">
    <name type="scientific">Dechloromonas hankyongensis</name>
    <dbReference type="NCBI Taxonomy" id="2908002"/>
    <lineage>
        <taxon>Bacteria</taxon>
        <taxon>Pseudomonadati</taxon>
        <taxon>Pseudomonadota</taxon>
        <taxon>Betaproteobacteria</taxon>
        <taxon>Rhodocyclales</taxon>
        <taxon>Azonexaceae</taxon>
        <taxon>Dechloromonas</taxon>
    </lineage>
</organism>
<evidence type="ECO:0000256" key="1">
    <source>
        <dbReference type="ARBA" id="ARBA00004370"/>
    </source>
</evidence>
<proteinExistence type="predicted"/>
<dbReference type="PANTHER" id="PTHR12815:SF47">
    <property type="entry name" value="TRANSLOCATION AND ASSEMBLY MODULE SUBUNIT TAMA"/>
    <property type="match status" value="1"/>
</dbReference>
<keyword evidence="5" id="KW-0472">Membrane</keyword>
<feature type="domain" description="POTRA" evidence="9">
    <location>
        <begin position="174"/>
        <end position="254"/>
    </location>
</feature>
<evidence type="ECO:0000256" key="4">
    <source>
        <dbReference type="ARBA" id="ARBA00022729"/>
    </source>
</evidence>
<evidence type="ECO:0000256" key="5">
    <source>
        <dbReference type="ARBA" id="ARBA00023136"/>
    </source>
</evidence>
<evidence type="ECO:0000256" key="7">
    <source>
        <dbReference type="SAM" id="SignalP"/>
    </source>
</evidence>
<evidence type="ECO:0000256" key="6">
    <source>
        <dbReference type="ARBA" id="ARBA00023237"/>
    </source>
</evidence>
<feature type="chain" id="PRO_5046623700" evidence="7">
    <location>
        <begin position="24"/>
        <end position="562"/>
    </location>
</feature>
<name>A0ABS9JZE6_9RHOO</name>
<feature type="signal peptide" evidence="7">
    <location>
        <begin position="1"/>
        <end position="23"/>
    </location>
</feature>
<evidence type="ECO:0000256" key="3">
    <source>
        <dbReference type="ARBA" id="ARBA00022692"/>
    </source>
</evidence>
<accession>A0ABS9JZE6</accession>
<feature type="domain" description="Bacterial surface antigen (D15)" evidence="8">
    <location>
        <begin position="257"/>
        <end position="555"/>
    </location>
</feature>
<dbReference type="InterPro" id="IPR039910">
    <property type="entry name" value="D15-like"/>
</dbReference>
<dbReference type="InterPro" id="IPR000184">
    <property type="entry name" value="Bac_surfAg_D15"/>
</dbReference>
<protein>
    <submittedName>
        <fullName evidence="10">BamA/TamA family outer membrane protein</fullName>
    </submittedName>
</protein>
<dbReference type="RefSeq" id="WP_275708051.1">
    <property type="nucleotide sequence ID" value="NZ_JAKLTN010000001.1"/>
</dbReference>
<keyword evidence="4 7" id="KW-0732">Signal</keyword>
<comment type="subcellular location">
    <subcellularLocation>
        <location evidence="1">Membrane</location>
    </subcellularLocation>
</comment>
<keyword evidence="11" id="KW-1185">Reference proteome</keyword>
<keyword evidence="3" id="KW-0812">Transmembrane</keyword>
<dbReference type="InterPro" id="IPR010827">
    <property type="entry name" value="BamA/TamA_POTRA"/>
</dbReference>
<dbReference type="PANTHER" id="PTHR12815">
    <property type="entry name" value="SORTING AND ASSEMBLY MACHINERY SAMM50 PROTEIN FAMILY MEMBER"/>
    <property type="match status" value="1"/>
</dbReference>
<keyword evidence="6" id="KW-0998">Cell outer membrane</keyword>
<dbReference type="EMBL" id="JAKLTN010000001">
    <property type="protein sequence ID" value="MCG2576289.1"/>
    <property type="molecule type" value="Genomic_DNA"/>
</dbReference>
<dbReference type="Pfam" id="PF01103">
    <property type="entry name" value="Omp85"/>
    <property type="match status" value="1"/>
</dbReference>